<evidence type="ECO:0000313" key="3">
    <source>
        <dbReference type="EMBL" id="WIO46160.1"/>
    </source>
</evidence>
<evidence type="ECO:0000256" key="1">
    <source>
        <dbReference type="SAM" id="MobiDB-lite"/>
    </source>
</evidence>
<feature type="region of interest" description="Disordered" evidence="1">
    <location>
        <begin position="55"/>
        <end position="92"/>
    </location>
</feature>
<evidence type="ECO:0000256" key="2">
    <source>
        <dbReference type="SAM" id="Phobius"/>
    </source>
</evidence>
<dbReference type="RefSeq" id="WP_376753703.1">
    <property type="nucleotide sequence ID" value="NZ_CP124550.1"/>
</dbReference>
<name>A0ABY8WWY3_9BACT</name>
<feature type="transmembrane region" description="Helical" evidence="2">
    <location>
        <begin position="20"/>
        <end position="40"/>
    </location>
</feature>
<keyword evidence="2" id="KW-0472">Membrane</keyword>
<reference evidence="3 4" key="1">
    <citation type="journal article" date="2023" name="Cell">
        <title>Genetic manipulation of Patescibacteria provides mechanistic insights into microbial dark matter and the epibiotic lifestyle.</title>
        <authorList>
            <person name="Wang Y."/>
            <person name="Gallagher L.A."/>
            <person name="Andrade P.A."/>
            <person name="Liu A."/>
            <person name="Humphreys I.R."/>
            <person name="Turkarslan S."/>
            <person name="Cutler K.J."/>
            <person name="Arrieta-Ortiz M.L."/>
            <person name="Li Y."/>
            <person name="Radey M.C."/>
            <person name="McLean J.S."/>
            <person name="Cong Q."/>
            <person name="Baker D."/>
            <person name="Baliga N.S."/>
            <person name="Peterson S.B."/>
            <person name="Mougous J.D."/>
        </authorList>
    </citation>
    <scope>NUCLEOTIDE SEQUENCE [LARGE SCALE GENOMIC DNA]</scope>
    <source>
        <strain evidence="3 4">ML1</strain>
    </source>
</reference>
<organism evidence="3 4">
    <name type="scientific">Candidatus Southlakia epibionticum</name>
    <dbReference type="NCBI Taxonomy" id="3043284"/>
    <lineage>
        <taxon>Bacteria</taxon>
        <taxon>Candidatus Saccharimonadota</taxon>
        <taxon>Candidatus Saccharimonadia</taxon>
        <taxon>Candidatus Saccharimonadales</taxon>
        <taxon>Candidatus Saccharimonadaceae</taxon>
        <taxon>Candidatus Southlakia</taxon>
    </lineage>
</organism>
<feature type="compositionally biased region" description="Low complexity" evidence="1">
    <location>
        <begin position="78"/>
        <end position="88"/>
    </location>
</feature>
<keyword evidence="4" id="KW-1185">Reference proteome</keyword>
<gene>
    <name evidence="3" type="ORF">SEML1_0541</name>
</gene>
<evidence type="ECO:0000313" key="4">
    <source>
        <dbReference type="Proteomes" id="UP001177295"/>
    </source>
</evidence>
<keyword evidence="2" id="KW-1133">Transmembrane helix</keyword>
<feature type="compositionally biased region" description="Basic and acidic residues" evidence="1">
    <location>
        <begin position="64"/>
        <end position="76"/>
    </location>
</feature>
<proteinExistence type="predicted"/>
<protein>
    <submittedName>
        <fullName evidence="3">Uncharacterized protein</fullName>
    </submittedName>
</protein>
<sequence>MKRNKIKTSPVKKNTKRQKVLVIAAIVLAVVLVAALGFFARDMFTVKKIDNTTAETTKTTKGTETSDKSKTAKPKETPAPTQTPQPKADPNGGYVVLDDWGVRFKPSVGNTFTFEKVPGLDAYDFRTQRQTDLGGDYVKRNKDGTYMCKFHRIIRYAAGTVDAARKPGIVGSINGYDYLHMTPQAACGTTTAEQQVEVAENLKVNAFLKTIEAKQ</sequence>
<accession>A0ABY8WWY3</accession>
<dbReference type="EMBL" id="CP124550">
    <property type="protein sequence ID" value="WIO46160.1"/>
    <property type="molecule type" value="Genomic_DNA"/>
</dbReference>
<dbReference type="Proteomes" id="UP001177295">
    <property type="component" value="Chromosome"/>
</dbReference>
<keyword evidence="2" id="KW-0812">Transmembrane</keyword>